<evidence type="ECO:0000256" key="1">
    <source>
        <dbReference type="SAM" id="MobiDB-lite"/>
    </source>
</evidence>
<keyword evidence="2" id="KW-0812">Transmembrane</keyword>
<feature type="transmembrane region" description="Helical" evidence="2">
    <location>
        <begin position="53"/>
        <end position="80"/>
    </location>
</feature>
<proteinExistence type="predicted"/>
<evidence type="ECO:0000256" key="2">
    <source>
        <dbReference type="SAM" id="Phobius"/>
    </source>
</evidence>
<feature type="compositionally biased region" description="Basic and acidic residues" evidence="1">
    <location>
        <begin position="191"/>
        <end position="206"/>
    </location>
</feature>
<gene>
    <name evidence="4 5" type="primary">LOC105118982</name>
</gene>
<organism evidence="3 5">
    <name type="scientific">Populus euphratica</name>
    <name type="common">Euphrates poplar</name>
    <dbReference type="NCBI Taxonomy" id="75702"/>
    <lineage>
        <taxon>Eukaryota</taxon>
        <taxon>Viridiplantae</taxon>
        <taxon>Streptophyta</taxon>
        <taxon>Embryophyta</taxon>
        <taxon>Tracheophyta</taxon>
        <taxon>Spermatophyta</taxon>
        <taxon>Magnoliopsida</taxon>
        <taxon>eudicotyledons</taxon>
        <taxon>Gunneridae</taxon>
        <taxon>Pentapetalae</taxon>
        <taxon>rosids</taxon>
        <taxon>fabids</taxon>
        <taxon>Malpighiales</taxon>
        <taxon>Salicaceae</taxon>
        <taxon>Saliceae</taxon>
        <taxon>Populus</taxon>
    </lineage>
</organism>
<keyword evidence="2" id="KW-0472">Membrane</keyword>
<dbReference type="RefSeq" id="XP_011015350.1">
    <property type="nucleotide sequence ID" value="XM_011017048.1"/>
</dbReference>
<dbReference type="PANTHER" id="PTHR37198">
    <property type="entry name" value="NUCLEOLIN"/>
    <property type="match status" value="1"/>
</dbReference>
<dbReference type="RefSeq" id="XP_011015351.1">
    <property type="nucleotide sequence ID" value="XM_011017049.1"/>
</dbReference>
<protein>
    <submittedName>
        <fullName evidence="4 5">Uncharacterized protein LOC105118982</fullName>
    </submittedName>
</protein>
<dbReference type="GeneID" id="105118982"/>
<feature type="region of interest" description="Disordered" evidence="1">
    <location>
        <begin position="184"/>
        <end position="206"/>
    </location>
</feature>
<keyword evidence="2" id="KW-1133">Transmembrane helix</keyword>
<dbReference type="AlphaFoldDB" id="A0AAJ6XDX3"/>
<sequence length="472" mass="52479">MEEPDTEMEWDETMKRSEENNRCGHVSWVLSKGLSVGKMILVTGFVISSAPVILLPFVVVSAIGFACSVPYGLFLATYALTEQLMSKLLPASSHLSLEYYGTNKNIIIDDYTEDDACADQFGGDIIDMGKEGEPKLSLEVINSTRDEMIFDKENDCEVPQRFWKDEKHPMDDKNNATLMDENGYEEDVEDQDHKPPSKVQQAEEEKPVIEQGGEAIVGASQVMIVINEGDEGSGSNLLKTEEAPYELARSLAVKLSQNHDKEEDRERVIEMVSDVLMEKQPIQDVRGLLEKDDFGDSTKGGAQGNVAYVEQNLQLTREEELVVTTPNEDAREIADESGLDLFDDKQAAGPQCSYADYRIPEGTEQSSYKAYEVTLPTTVDDSKCTGITSENDIHLAASNVKVSYSEDKIWKQIRAVRTIVGYKASVRGTCIEELKALYVFTGVEPPSSFRDPSDLAEVNDKLKFLMTIVGVK</sequence>
<name>A0AAJ6XDX3_POPEU</name>
<dbReference type="KEGG" id="peu:105118982"/>
<keyword evidence="3" id="KW-1185">Reference proteome</keyword>
<evidence type="ECO:0000313" key="5">
    <source>
        <dbReference type="RefSeq" id="XP_011015351.1"/>
    </source>
</evidence>
<feature type="transmembrane region" description="Helical" evidence="2">
    <location>
        <begin position="26"/>
        <end position="47"/>
    </location>
</feature>
<evidence type="ECO:0000313" key="3">
    <source>
        <dbReference type="Proteomes" id="UP000694918"/>
    </source>
</evidence>
<reference evidence="4 5" key="1">
    <citation type="submission" date="2025-04" db="UniProtKB">
        <authorList>
            <consortium name="RefSeq"/>
        </authorList>
    </citation>
    <scope>IDENTIFICATION</scope>
</reference>
<dbReference type="PANTHER" id="PTHR37198:SF1">
    <property type="entry name" value="NUCLEOLIN"/>
    <property type="match status" value="1"/>
</dbReference>
<dbReference type="Proteomes" id="UP000694918">
    <property type="component" value="Unplaced"/>
</dbReference>
<evidence type="ECO:0000313" key="4">
    <source>
        <dbReference type="RefSeq" id="XP_011015350.1"/>
    </source>
</evidence>
<accession>A0AAJ6XDX3</accession>